<feature type="compositionally biased region" description="Polar residues" evidence="10">
    <location>
        <begin position="379"/>
        <end position="390"/>
    </location>
</feature>
<keyword evidence="4" id="KW-0133">Cell shape</keyword>
<keyword evidence="11" id="KW-1133">Transmembrane helix</keyword>
<dbReference type="GO" id="GO:0071555">
    <property type="term" value="P:cell wall organization"/>
    <property type="evidence" value="ECO:0007669"/>
    <property type="project" value="UniProtKB-KW"/>
</dbReference>
<feature type="active site" description="Acyl-ester intermediate" evidence="7">
    <location>
        <position position="83"/>
    </location>
</feature>
<dbReference type="KEGG" id="byl:A4V09_02415"/>
<evidence type="ECO:0000256" key="8">
    <source>
        <dbReference type="PIRSR" id="PIRSR618044-2"/>
    </source>
</evidence>
<protein>
    <recommendedName>
        <fullName evidence="13">Peptidase S11 D-alanyl-D-alanine carboxypeptidase A N-terminal domain-containing protein</fullName>
    </recommendedName>
</protein>
<dbReference type="InterPro" id="IPR012338">
    <property type="entry name" value="Beta-lactam/transpept-like"/>
</dbReference>
<keyword evidence="6" id="KW-0961">Cell wall biogenesis/degradation</keyword>
<keyword evidence="5" id="KW-0573">Peptidoglycan synthesis</keyword>
<feature type="signal peptide" evidence="12">
    <location>
        <begin position="1"/>
        <end position="28"/>
    </location>
</feature>
<dbReference type="GO" id="GO:0008360">
    <property type="term" value="P:regulation of cell shape"/>
    <property type="evidence" value="ECO:0007669"/>
    <property type="project" value="UniProtKB-KW"/>
</dbReference>
<keyword evidence="11" id="KW-0472">Membrane</keyword>
<dbReference type="EMBL" id="CP015405">
    <property type="protein sequence ID" value="ANU78514.2"/>
    <property type="molecule type" value="Genomic_DNA"/>
</dbReference>
<dbReference type="PRINTS" id="PR00725">
    <property type="entry name" value="DADACBPTASE1"/>
</dbReference>
<feature type="binding site" evidence="8">
    <location>
        <position position="255"/>
    </location>
    <ligand>
        <name>substrate</name>
    </ligand>
</feature>
<name>A0A1C7IHW2_9FIRM</name>
<dbReference type="STRING" id="1796616.A4V09_02415"/>
<evidence type="ECO:0000256" key="7">
    <source>
        <dbReference type="PIRSR" id="PIRSR618044-1"/>
    </source>
</evidence>
<feature type="active site" evidence="7">
    <location>
        <position position="142"/>
    </location>
</feature>
<dbReference type="Pfam" id="PF00768">
    <property type="entry name" value="Peptidase_S11"/>
    <property type="match status" value="1"/>
</dbReference>
<dbReference type="RefSeq" id="WP_084043404.1">
    <property type="nucleotide sequence ID" value="NZ_CP015405.2"/>
</dbReference>
<dbReference type="InterPro" id="IPR018044">
    <property type="entry name" value="Peptidase_S11"/>
</dbReference>
<evidence type="ECO:0000256" key="6">
    <source>
        <dbReference type="ARBA" id="ARBA00023316"/>
    </source>
</evidence>
<proteinExistence type="inferred from homology"/>
<dbReference type="SUPFAM" id="SSF56601">
    <property type="entry name" value="beta-lactamase/transpeptidase-like"/>
    <property type="match status" value="1"/>
</dbReference>
<evidence type="ECO:0000256" key="1">
    <source>
        <dbReference type="ARBA" id="ARBA00007164"/>
    </source>
</evidence>
<evidence type="ECO:0000256" key="3">
    <source>
        <dbReference type="ARBA" id="ARBA00022801"/>
    </source>
</evidence>
<evidence type="ECO:0000256" key="12">
    <source>
        <dbReference type="SAM" id="SignalP"/>
    </source>
</evidence>
<dbReference type="Gene3D" id="3.40.710.10">
    <property type="entry name" value="DD-peptidase/beta-lactamase superfamily"/>
    <property type="match status" value="1"/>
</dbReference>
<dbReference type="GO" id="GO:0006508">
    <property type="term" value="P:proteolysis"/>
    <property type="evidence" value="ECO:0007669"/>
    <property type="project" value="InterPro"/>
</dbReference>
<organism evidence="14 15">
    <name type="scientific">Blautia pseudococcoides</name>
    <dbReference type="NCBI Taxonomy" id="1796616"/>
    <lineage>
        <taxon>Bacteria</taxon>
        <taxon>Bacillati</taxon>
        <taxon>Bacillota</taxon>
        <taxon>Clostridia</taxon>
        <taxon>Lachnospirales</taxon>
        <taxon>Lachnospiraceae</taxon>
        <taxon>Blautia</taxon>
    </lineage>
</organism>
<sequence length="432" mass="47132">MIMLKKSCPFLFLLVSLVLSMSMMTVNAAAAVSNGTVYPVESNNIQGWPAGPEVACETAVLMEADNGNILYSKGGDELRYPASITKIMTALLAIENLQLDTQVTFSENSVASEQVAGSSTLHMQVGEVITVEDCLYGLIIQSANEIAIQLAEQVSGSEAAFAELMNQRAAEIGCKSTNFVNASGLPDENHYTTAYDMALICREALKNQTFRTVIQTENYVIPPTNLSAGARELHTHHPLLASESAEYYEGCLGGKSGSTEAAGKTLVTAAERKGITLIAVVMKGADMGPNCQDTTNLLNYGFDNFKKIDLNQGFVLVPSNVRMEELQCEENVQQDGSVLLNYSYSGQPVGSAYKEEEKPQEEMKEKPTAEKGVSESNDENTQQQDKNNRSQSHSLMDALLILLAVLIAVLVILIVLLTKKDRRKNKRRKKKR</sequence>
<evidence type="ECO:0000259" key="13">
    <source>
        <dbReference type="Pfam" id="PF00768"/>
    </source>
</evidence>
<evidence type="ECO:0000256" key="10">
    <source>
        <dbReference type="SAM" id="MobiDB-lite"/>
    </source>
</evidence>
<keyword evidence="2 12" id="KW-0732">Signal</keyword>
<feature type="transmembrane region" description="Helical" evidence="11">
    <location>
        <begin position="398"/>
        <end position="418"/>
    </location>
</feature>
<dbReference type="GO" id="GO:0009252">
    <property type="term" value="P:peptidoglycan biosynthetic process"/>
    <property type="evidence" value="ECO:0007669"/>
    <property type="project" value="UniProtKB-KW"/>
</dbReference>
<dbReference type="PANTHER" id="PTHR21581">
    <property type="entry name" value="D-ALANYL-D-ALANINE CARBOXYPEPTIDASE"/>
    <property type="match status" value="1"/>
</dbReference>
<dbReference type="PANTHER" id="PTHR21581:SF6">
    <property type="entry name" value="TRAFFICKING PROTEIN PARTICLE COMPLEX SUBUNIT 12"/>
    <property type="match status" value="1"/>
</dbReference>
<dbReference type="InterPro" id="IPR001967">
    <property type="entry name" value="Peptidase_S11_N"/>
</dbReference>
<feature type="active site" description="Proton acceptor" evidence="7">
    <location>
        <position position="86"/>
    </location>
</feature>
<keyword evidence="15" id="KW-1185">Reference proteome</keyword>
<feature type="domain" description="Peptidase S11 D-alanyl-D-alanine carboxypeptidase A N-terminal" evidence="13">
    <location>
        <begin position="51"/>
        <end position="283"/>
    </location>
</feature>
<dbReference type="AlphaFoldDB" id="A0A1C7IHW2"/>
<feature type="compositionally biased region" description="Basic and acidic residues" evidence="10">
    <location>
        <begin position="353"/>
        <end position="373"/>
    </location>
</feature>
<evidence type="ECO:0000256" key="9">
    <source>
        <dbReference type="RuleBase" id="RU004016"/>
    </source>
</evidence>
<dbReference type="OrthoDB" id="9791132at2"/>
<reference evidence="14" key="1">
    <citation type="submission" date="2017-04" db="EMBL/GenBank/DDBJ databases">
        <title>Complete Genome Sequences of Twelve Strains of a Stable Defined Moderately Diverse Mouse Microbiota 2 (sDMDMm2).</title>
        <authorList>
            <person name="Uchimura Y."/>
            <person name="Wyss M."/>
            <person name="Brugiroux S."/>
            <person name="Limenitakis J.P."/>
            <person name="Stecher B."/>
            <person name="McCoy K.D."/>
            <person name="Macpherson A.J."/>
        </authorList>
    </citation>
    <scope>NUCLEOTIDE SEQUENCE</scope>
    <source>
        <strain evidence="14">YL58</strain>
    </source>
</reference>
<gene>
    <name evidence="14" type="ORF">A4V09_02415</name>
</gene>
<feature type="chain" id="PRO_5013175940" description="Peptidase S11 D-alanyl-D-alanine carboxypeptidase A N-terminal domain-containing protein" evidence="12">
    <location>
        <begin position="29"/>
        <end position="432"/>
    </location>
</feature>
<evidence type="ECO:0000256" key="4">
    <source>
        <dbReference type="ARBA" id="ARBA00022960"/>
    </source>
</evidence>
<evidence type="ECO:0000256" key="2">
    <source>
        <dbReference type="ARBA" id="ARBA00022729"/>
    </source>
</evidence>
<evidence type="ECO:0000313" key="15">
    <source>
        <dbReference type="Proteomes" id="UP000092574"/>
    </source>
</evidence>
<dbReference type="GO" id="GO:0009002">
    <property type="term" value="F:serine-type D-Ala-D-Ala carboxypeptidase activity"/>
    <property type="evidence" value="ECO:0007669"/>
    <property type="project" value="InterPro"/>
</dbReference>
<feature type="region of interest" description="Disordered" evidence="10">
    <location>
        <begin position="350"/>
        <end position="390"/>
    </location>
</feature>
<dbReference type="Proteomes" id="UP000092574">
    <property type="component" value="Chromosome"/>
</dbReference>
<evidence type="ECO:0000313" key="14">
    <source>
        <dbReference type="EMBL" id="ANU78514.2"/>
    </source>
</evidence>
<accession>A0A1C7IHW2</accession>
<keyword evidence="3" id="KW-0378">Hydrolase</keyword>
<evidence type="ECO:0000256" key="5">
    <source>
        <dbReference type="ARBA" id="ARBA00022984"/>
    </source>
</evidence>
<evidence type="ECO:0000256" key="11">
    <source>
        <dbReference type="SAM" id="Phobius"/>
    </source>
</evidence>
<keyword evidence="11" id="KW-0812">Transmembrane</keyword>
<comment type="similarity">
    <text evidence="1 9">Belongs to the peptidase S11 family.</text>
</comment>